<dbReference type="InterPro" id="IPR016035">
    <property type="entry name" value="Acyl_Trfase/lysoPLipase"/>
</dbReference>
<dbReference type="GO" id="GO:0016042">
    <property type="term" value="P:lipid catabolic process"/>
    <property type="evidence" value="ECO:0007669"/>
    <property type="project" value="UniProtKB-UniRule"/>
</dbReference>
<dbReference type="InterPro" id="IPR050301">
    <property type="entry name" value="NTE"/>
</dbReference>
<evidence type="ECO:0000313" key="6">
    <source>
        <dbReference type="EMBL" id="OGZ09660.1"/>
    </source>
</evidence>
<feature type="short sequence motif" description="GXSXG" evidence="4">
    <location>
        <begin position="33"/>
        <end position="37"/>
    </location>
</feature>
<gene>
    <name evidence="6" type="ORF">A3D65_03090</name>
</gene>
<reference evidence="6 7" key="1">
    <citation type="journal article" date="2016" name="Nat. Commun.">
        <title>Thousands of microbial genomes shed light on interconnected biogeochemical processes in an aquifer system.</title>
        <authorList>
            <person name="Anantharaman K."/>
            <person name="Brown C.T."/>
            <person name="Hug L.A."/>
            <person name="Sharon I."/>
            <person name="Castelle C.J."/>
            <person name="Probst A.J."/>
            <person name="Thomas B.C."/>
            <person name="Singh A."/>
            <person name="Wilkins M.J."/>
            <person name="Karaoz U."/>
            <person name="Brodie E.L."/>
            <person name="Williams K.H."/>
            <person name="Hubbard S.S."/>
            <person name="Banfield J.F."/>
        </authorList>
    </citation>
    <scope>NUCLEOTIDE SEQUENCE [LARGE SCALE GENOMIC DNA]</scope>
</reference>
<dbReference type="InterPro" id="IPR002641">
    <property type="entry name" value="PNPLA_dom"/>
</dbReference>
<protein>
    <recommendedName>
        <fullName evidence="5">PNPLA domain-containing protein</fullName>
    </recommendedName>
</protein>
<evidence type="ECO:0000256" key="4">
    <source>
        <dbReference type="PROSITE-ProRule" id="PRU01161"/>
    </source>
</evidence>
<evidence type="ECO:0000313" key="7">
    <source>
        <dbReference type="Proteomes" id="UP000177996"/>
    </source>
</evidence>
<dbReference type="Gene3D" id="3.40.1090.10">
    <property type="entry name" value="Cytosolic phospholipase A2 catalytic domain"/>
    <property type="match status" value="2"/>
</dbReference>
<name>A0A1G2D9Q1_9BACT</name>
<dbReference type="EMBL" id="MHLL01000017">
    <property type="protein sequence ID" value="OGZ09660.1"/>
    <property type="molecule type" value="Genomic_DNA"/>
</dbReference>
<feature type="active site" description="Nucleophile" evidence="4">
    <location>
        <position position="35"/>
    </location>
</feature>
<dbReference type="PROSITE" id="PS51635">
    <property type="entry name" value="PNPLA"/>
    <property type="match status" value="1"/>
</dbReference>
<organism evidence="6 7">
    <name type="scientific">Candidatus Lloydbacteria bacterium RIFCSPHIGHO2_02_FULL_50_13</name>
    <dbReference type="NCBI Taxonomy" id="1798661"/>
    <lineage>
        <taxon>Bacteria</taxon>
        <taxon>Candidatus Lloydiibacteriota</taxon>
    </lineage>
</organism>
<evidence type="ECO:0000256" key="1">
    <source>
        <dbReference type="ARBA" id="ARBA00022801"/>
    </source>
</evidence>
<accession>A0A1G2D9Q1</accession>
<dbReference type="SUPFAM" id="SSF52151">
    <property type="entry name" value="FabD/lysophospholipase-like"/>
    <property type="match status" value="1"/>
</dbReference>
<keyword evidence="3 4" id="KW-0443">Lipid metabolism</keyword>
<comment type="caution">
    <text evidence="4">Lacks conserved residue(s) required for the propagation of feature annotation.</text>
</comment>
<dbReference type="PANTHER" id="PTHR14226:SF25">
    <property type="entry name" value="PHOSPHOESTERASE"/>
    <property type="match status" value="1"/>
</dbReference>
<dbReference type="GO" id="GO:0016787">
    <property type="term" value="F:hydrolase activity"/>
    <property type="evidence" value="ECO:0007669"/>
    <property type="project" value="UniProtKB-UniRule"/>
</dbReference>
<dbReference type="Proteomes" id="UP000177996">
    <property type="component" value="Unassembled WGS sequence"/>
</dbReference>
<evidence type="ECO:0000256" key="2">
    <source>
        <dbReference type="ARBA" id="ARBA00022963"/>
    </source>
</evidence>
<feature type="active site" description="Proton acceptor" evidence="4">
    <location>
        <position position="156"/>
    </location>
</feature>
<dbReference type="AlphaFoldDB" id="A0A1G2D9Q1"/>
<evidence type="ECO:0000259" key="5">
    <source>
        <dbReference type="PROSITE" id="PS51635"/>
    </source>
</evidence>
<sequence length="267" mass="29667">MLGSGGLRGAYGGGVAATLGRKLGQDYFDSVYGCSAGAYTASYLASGQPDMIEAIWRKCAHGELLMRWRNMFRSGQPILDLFYLNNVLRSSAYRLSTKNLLSSSVKLFMVATECRYGNTRYFSPTTPEEFFLYVRASAAVPYLHPSVAIDGEEYIDGRLSDPLPIEKALSDGHDEIIVVCNRPQLEMSGLNLFLSCLCTMKYPGRQQMLRSLAKMREIGDLVQKYSTRVQVILPSTEPSVRWQFDSSSAHINQLVDLGIRAALTFLA</sequence>
<comment type="caution">
    <text evidence="6">The sequence shown here is derived from an EMBL/GenBank/DDBJ whole genome shotgun (WGS) entry which is preliminary data.</text>
</comment>
<keyword evidence="2 4" id="KW-0442">Lipid degradation</keyword>
<dbReference type="Pfam" id="PF01734">
    <property type="entry name" value="Patatin"/>
    <property type="match status" value="1"/>
</dbReference>
<proteinExistence type="predicted"/>
<feature type="domain" description="PNPLA" evidence="5">
    <location>
        <begin position="1"/>
        <end position="169"/>
    </location>
</feature>
<keyword evidence="1 4" id="KW-0378">Hydrolase</keyword>
<evidence type="ECO:0000256" key="3">
    <source>
        <dbReference type="ARBA" id="ARBA00023098"/>
    </source>
</evidence>
<dbReference type="PANTHER" id="PTHR14226">
    <property type="entry name" value="NEUROPATHY TARGET ESTERASE/SWISS CHEESE D.MELANOGASTER"/>
    <property type="match status" value="1"/>
</dbReference>